<evidence type="ECO:0000313" key="4">
    <source>
        <dbReference type="Proteomes" id="UP000184232"/>
    </source>
</evidence>
<sequence>MKSIFYTVLFCLFSSVLWSQNYNADSLFVEVKKMAEAKEYTKAIQLTKQLEKDVPNDKTYSYYLVSLYNWNEQYNEALQQLKSISNQGLDNAEVTQLYLSTYRNLKDYEKVVFYSEKAKNEDSSNADRYAIIQAEALLELNETEKATTILKAISKESQSYEAAQYLLTISNRKKKNSIALGYLLTTYNKPESQNNHYTNLEYTRKWNKDAITARLNYGNAFSENGVSGEVDFYKGLKKSYFYFNAGISDGEFVFPQYKAAAEWYKETQKLSFSIGSKFLGFKTTDDVYIFTGHFGYKLSGNYLLGYRPYYVVNSDQNNVTHALFLKKTNEIKESFWQIDLQYGIVPYYFLSNQVTSDLSSYRIGFNMKTKVATDVFLQPVVLYEYQEFVPSEYRNVLNIQLIATYRF</sequence>
<dbReference type="RefSeq" id="WP_143146154.1">
    <property type="nucleotide sequence ID" value="NZ_CP045292.1"/>
</dbReference>
<dbReference type="AlphaFoldDB" id="A0A1M6BKY0"/>
<feature type="chain" id="PRO_5013133208" evidence="1">
    <location>
        <begin position="25"/>
        <end position="407"/>
    </location>
</feature>
<evidence type="ECO:0000313" key="3">
    <source>
        <dbReference type="EMBL" id="SHI49450.1"/>
    </source>
</evidence>
<dbReference type="Proteomes" id="UP000184232">
    <property type="component" value="Unassembled WGS sequence"/>
</dbReference>
<keyword evidence="4" id="KW-1185">Reference proteome</keyword>
<protein>
    <submittedName>
        <fullName evidence="3">Outer membrane protein, YaiO family</fullName>
    </submittedName>
</protein>
<feature type="domain" description="YaiO beta-barrel" evidence="2">
    <location>
        <begin position="175"/>
        <end position="347"/>
    </location>
</feature>
<dbReference type="Pfam" id="PF19413">
    <property type="entry name" value="YaiO"/>
    <property type="match status" value="1"/>
</dbReference>
<reference evidence="3 4" key="1">
    <citation type="submission" date="2016-11" db="EMBL/GenBank/DDBJ databases">
        <authorList>
            <person name="Jaros S."/>
            <person name="Januszkiewicz K."/>
            <person name="Wedrychowicz H."/>
        </authorList>
    </citation>
    <scope>NUCLEOTIDE SEQUENCE [LARGE SCALE GENOMIC DNA]</scope>
    <source>
        <strain evidence="3 4">DSM 22807</strain>
    </source>
</reference>
<dbReference type="InterPro" id="IPR030887">
    <property type="entry name" value="Beta-barrel_YaiO"/>
</dbReference>
<dbReference type="NCBIfam" id="TIGR04390">
    <property type="entry name" value="OMP_YaiO_dom"/>
    <property type="match status" value="1"/>
</dbReference>
<dbReference type="STRING" id="683124.SAMN05444337_0140"/>
<proteinExistence type="predicted"/>
<dbReference type="EMBL" id="FQZH01000001">
    <property type="protein sequence ID" value="SHI49450.1"/>
    <property type="molecule type" value="Genomic_DNA"/>
</dbReference>
<evidence type="ECO:0000259" key="2">
    <source>
        <dbReference type="Pfam" id="PF19413"/>
    </source>
</evidence>
<feature type="signal peptide" evidence="1">
    <location>
        <begin position="1"/>
        <end position="24"/>
    </location>
</feature>
<dbReference type="OrthoDB" id="742239at2"/>
<dbReference type="SUPFAM" id="SSF48452">
    <property type="entry name" value="TPR-like"/>
    <property type="match status" value="1"/>
</dbReference>
<organism evidence="3 4">
    <name type="scientific">Flavobacterium haoranii</name>
    <dbReference type="NCBI Taxonomy" id="683124"/>
    <lineage>
        <taxon>Bacteria</taxon>
        <taxon>Pseudomonadati</taxon>
        <taxon>Bacteroidota</taxon>
        <taxon>Flavobacteriia</taxon>
        <taxon>Flavobacteriales</taxon>
        <taxon>Flavobacteriaceae</taxon>
        <taxon>Flavobacterium</taxon>
    </lineage>
</organism>
<evidence type="ECO:0000256" key="1">
    <source>
        <dbReference type="SAM" id="SignalP"/>
    </source>
</evidence>
<gene>
    <name evidence="3" type="ORF">SAMN05444337_0140</name>
</gene>
<dbReference type="Gene3D" id="1.25.40.10">
    <property type="entry name" value="Tetratricopeptide repeat domain"/>
    <property type="match status" value="1"/>
</dbReference>
<dbReference type="InterPro" id="IPR011990">
    <property type="entry name" value="TPR-like_helical_dom_sf"/>
</dbReference>
<accession>A0A1M6BKY0</accession>
<keyword evidence="1" id="KW-0732">Signal</keyword>
<name>A0A1M6BKY0_9FLAO</name>